<reference evidence="8 9" key="2">
    <citation type="journal article" date="2016" name="Genome Announc.">
        <title>Complete Genome Sequences of Two Interactive Moderate Thermophiles, Paenibacillus napthalenovorans 32O-Y and Paenibacillus sp. 32O-W.</title>
        <authorList>
            <person name="Butler R.R.III."/>
            <person name="Wang J."/>
            <person name="Stark B.C."/>
            <person name="Pombert J.F."/>
        </authorList>
    </citation>
    <scope>NUCLEOTIDE SEQUENCE [LARGE SCALE GENOMIC DNA]</scope>
    <source>
        <strain evidence="8 9">32O-Y</strain>
    </source>
</reference>
<dbReference type="PATRIC" id="fig|162209.4.peg.3681"/>
<accession>A0A0U2WEN7</accession>
<feature type="domain" description="Phage shock protein PspC N-terminal" evidence="7">
    <location>
        <begin position="3"/>
        <end position="60"/>
    </location>
</feature>
<comment type="subcellular location">
    <subcellularLocation>
        <location evidence="1">Cell membrane</location>
        <topology evidence="1">Single-pass membrane protein</topology>
    </subcellularLocation>
</comment>
<keyword evidence="9" id="KW-1185">Reference proteome</keyword>
<dbReference type="KEGG" id="pnp:IJ22_34410"/>
<evidence type="ECO:0000259" key="7">
    <source>
        <dbReference type="Pfam" id="PF04024"/>
    </source>
</evidence>
<evidence type="ECO:0000256" key="5">
    <source>
        <dbReference type="ARBA" id="ARBA00023136"/>
    </source>
</evidence>
<organism evidence="8 9">
    <name type="scientific">Paenibacillus naphthalenovorans</name>
    <dbReference type="NCBI Taxonomy" id="162209"/>
    <lineage>
        <taxon>Bacteria</taxon>
        <taxon>Bacillati</taxon>
        <taxon>Bacillota</taxon>
        <taxon>Bacilli</taxon>
        <taxon>Bacillales</taxon>
        <taxon>Paenibacillaceae</taxon>
        <taxon>Paenibacillus</taxon>
    </lineage>
</organism>
<dbReference type="Proteomes" id="UP000061660">
    <property type="component" value="Chromosome"/>
</dbReference>
<dbReference type="InterPro" id="IPR007168">
    <property type="entry name" value="Phageshock_PspC_N"/>
</dbReference>
<name>A0A0U2WEN7_9BACL</name>
<sequence>MTKIYRSRTDRQITGLCGGLAELFGIDATLLRLLVVIAAFFSVGVVVPLYFLAALVIPNEPYTGGPYGGGPGYASEGGFGHKWGSCKDWKRAEKHYRKAQKYGWAPQHDNPAYEREYAQPASGYGEPARSNLDDMMKDIEKKALRKEIEELRAKVAQYEKQQNQPKGDV</sequence>
<evidence type="ECO:0000256" key="4">
    <source>
        <dbReference type="ARBA" id="ARBA00022989"/>
    </source>
</evidence>
<dbReference type="GO" id="GO:0005886">
    <property type="term" value="C:plasma membrane"/>
    <property type="evidence" value="ECO:0007669"/>
    <property type="project" value="UniProtKB-SubCell"/>
</dbReference>
<dbReference type="OrthoDB" id="9815286at2"/>
<keyword evidence="5 6" id="KW-0472">Membrane</keyword>
<dbReference type="InterPro" id="IPR052027">
    <property type="entry name" value="PspC"/>
</dbReference>
<dbReference type="RefSeq" id="WP_054818847.1">
    <property type="nucleotide sequence ID" value="NZ_CP013652.1"/>
</dbReference>
<feature type="transmembrane region" description="Helical" evidence="6">
    <location>
        <begin position="33"/>
        <end position="57"/>
    </location>
</feature>
<evidence type="ECO:0000256" key="6">
    <source>
        <dbReference type="SAM" id="Phobius"/>
    </source>
</evidence>
<dbReference type="PANTHER" id="PTHR33885">
    <property type="entry name" value="PHAGE SHOCK PROTEIN C"/>
    <property type="match status" value="1"/>
</dbReference>
<keyword evidence="2" id="KW-1003">Cell membrane</keyword>
<proteinExistence type="predicted"/>
<dbReference type="PANTHER" id="PTHR33885:SF3">
    <property type="entry name" value="PHAGE SHOCK PROTEIN C"/>
    <property type="match status" value="1"/>
</dbReference>
<keyword evidence="4 6" id="KW-1133">Transmembrane helix</keyword>
<evidence type="ECO:0000256" key="2">
    <source>
        <dbReference type="ARBA" id="ARBA00022475"/>
    </source>
</evidence>
<reference evidence="9" key="1">
    <citation type="submission" date="2015-12" db="EMBL/GenBank/DDBJ databases">
        <title>Complete genome sequences of two moderately thermophilic Paenibacillus species.</title>
        <authorList>
            <person name="Butler R.III."/>
            <person name="Wang J."/>
            <person name="Stark B.C."/>
            <person name="Pombert J.-F."/>
        </authorList>
    </citation>
    <scope>NUCLEOTIDE SEQUENCE [LARGE SCALE GENOMIC DNA]</scope>
    <source>
        <strain evidence="9">32O-Y</strain>
    </source>
</reference>
<evidence type="ECO:0000313" key="9">
    <source>
        <dbReference type="Proteomes" id="UP000061660"/>
    </source>
</evidence>
<evidence type="ECO:0000313" key="8">
    <source>
        <dbReference type="EMBL" id="ALS23802.1"/>
    </source>
</evidence>
<dbReference type="EMBL" id="CP013652">
    <property type="protein sequence ID" value="ALS23802.1"/>
    <property type="molecule type" value="Genomic_DNA"/>
</dbReference>
<evidence type="ECO:0000256" key="3">
    <source>
        <dbReference type="ARBA" id="ARBA00022692"/>
    </source>
</evidence>
<keyword evidence="3 6" id="KW-0812">Transmembrane</keyword>
<dbReference type="AlphaFoldDB" id="A0A0U2WEN7"/>
<gene>
    <name evidence="8" type="ORF">IJ22_34410</name>
</gene>
<evidence type="ECO:0000256" key="1">
    <source>
        <dbReference type="ARBA" id="ARBA00004162"/>
    </source>
</evidence>
<dbReference type="Pfam" id="PF04024">
    <property type="entry name" value="PspC"/>
    <property type="match status" value="1"/>
</dbReference>
<dbReference type="STRING" id="162209.IJ22_34410"/>
<protein>
    <submittedName>
        <fullName evidence="8">Phage-shock protein</fullName>
    </submittedName>
</protein>